<evidence type="ECO:0000256" key="1">
    <source>
        <dbReference type="SAM" id="MobiDB-lite"/>
    </source>
</evidence>
<organism evidence="3 4">
    <name type="scientific">Hucho hucho</name>
    <name type="common">huchen</name>
    <dbReference type="NCBI Taxonomy" id="62062"/>
    <lineage>
        <taxon>Eukaryota</taxon>
        <taxon>Metazoa</taxon>
        <taxon>Chordata</taxon>
        <taxon>Craniata</taxon>
        <taxon>Vertebrata</taxon>
        <taxon>Euteleostomi</taxon>
        <taxon>Actinopterygii</taxon>
        <taxon>Neopterygii</taxon>
        <taxon>Teleostei</taxon>
        <taxon>Protacanthopterygii</taxon>
        <taxon>Salmoniformes</taxon>
        <taxon>Salmonidae</taxon>
        <taxon>Salmoninae</taxon>
        <taxon>Hucho</taxon>
    </lineage>
</organism>
<feature type="region of interest" description="Disordered" evidence="1">
    <location>
        <begin position="1"/>
        <end position="32"/>
    </location>
</feature>
<evidence type="ECO:0000259" key="2">
    <source>
        <dbReference type="Pfam" id="PF22913"/>
    </source>
</evidence>
<dbReference type="STRING" id="62062.ENSHHUP00000015062"/>
<sequence>MKRGMKALRQLREKSKKRSVDDGESDRSDTSSFDRALSHLQQSLAHLDTLGHTFILSLRDSNQERLQSYSRTYDLSRSERSKVQALAVTMATDGQPLEQIGELLSIAVGNLDLSIKTVLQVAVEKVVSALRYKLLLLSPSFSLSPLFLTLPSFSSPLSSSFSSHLSSSLSLVVYIVIV</sequence>
<protein>
    <recommendedName>
        <fullName evidence="2">NBAS subunit of NRZ tethering complex C-terminal domain-containing protein</fullName>
    </recommendedName>
</protein>
<accession>A0A4W5KFS8</accession>
<keyword evidence="4" id="KW-1185">Reference proteome</keyword>
<proteinExistence type="predicted"/>
<evidence type="ECO:0000313" key="4">
    <source>
        <dbReference type="Proteomes" id="UP000314982"/>
    </source>
</evidence>
<reference evidence="3" key="2">
    <citation type="submission" date="2025-08" db="UniProtKB">
        <authorList>
            <consortium name="Ensembl"/>
        </authorList>
    </citation>
    <scope>IDENTIFICATION</scope>
</reference>
<evidence type="ECO:0000313" key="3">
    <source>
        <dbReference type="Ensembl" id="ENSHHUP00000015062.1"/>
    </source>
</evidence>
<feature type="domain" description="NBAS subunit of NRZ tethering complex C-terminal" evidence="2">
    <location>
        <begin position="78"/>
        <end position="133"/>
    </location>
</feature>
<name>A0A4W5KFS8_9TELE</name>
<dbReference type="Proteomes" id="UP000314982">
    <property type="component" value="Unassembled WGS sequence"/>
</dbReference>
<feature type="compositionally biased region" description="Basic and acidic residues" evidence="1">
    <location>
        <begin position="10"/>
        <end position="29"/>
    </location>
</feature>
<dbReference type="Ensembl" id="ENSHHUT00000015583.1">
    <property type="protein sequence ID" value="ENSHHUP00000015062.1"/>
    <property type="gene ID" value="ENSHHUG00000009354.1"/>
</dbReference>
<dbReference type="InterPro" id="IPR054751">
    <property type="entry name" value="NBAS_C"/>
</dbReference>
<reference evidence="4" key="1">
    <citation type="submission" date="2018-06" db="EMBL/GenBank/DDBJ databases">
        <title>Genome assembly of Danube salmon.</title>
        <authorList>
            <person name="Macqueen D.J."/>
            <person name="Gundappa M.K."/>
        </authorList>
    </citation>
    <scope>NUCLEOTIDE SEQUENCE [LARGE SCALE GENOMIC DNA]</scope>
</reference>
<reference evidence="3" key="3">
    <citation type="submission" date="2025-09" db="UniProtKB">
        <authorList>
            <consortium name="Ensembl"/>
        </authorList>
    </citation>
    <scope>IDENTIFICATION</scope>
</reference>
<dbReference type="AlphaFoldDB" id="A0A4W5KFS8"/>
<dbReference type="Pfam" id="PF22913">
    <property type="entry name" value="NBAS_11th"/>
    <property type="match status" value="1"/>
</dbReference>